<dbReference type="EMBL" id="JH815886">
    <property type="protein sequence ID" value="EKC33089.1"/>
    <property type="molecule type" value="Genomic_DNA"/>
</dbReference>
<evidence type="ECO:0000313" key="1">
    <source>
        <dbReference type="EMBL" id="EKC33089.1"/>
    </source>
</evidence>
<dbReference type="AlphaFoldDB" id="K1QPR9"/>
<dbReference type="InParanoid" id="K1QPR9"/>
<proteinExistence type="predicted"/>
<reference evidence="1" key="1">
    <citation type="journal article" date="2012" name="Nature">
        <title>The oyster genome reveals stress adaptation and complexity of shell formation.</title>
        <authorList>
            <person name="Zhang G."/>
            <person name="Fang X."/>
            <person name="Guo X."/>
            <person name="Li L."/>
            <person name="Luo R."/>
            <person name="Xu F."/>
            <person name="Yang P."/>
            <person name="Zhang L."/>
            <person name="Wang X."/>
            <person name="Qi H."/>
            <person name="Xiong Z."/>
            <person name="Que H."/>
            <person name="Xie Y."/>
            <person name="Holland P.W."/>
            <person name="Paps J."/>
            <person name="Zhu Y."/>
            <person name="Wu F."/>
            <person name="Chen Y."/>
            <person name="Wang J."/>
            <person name="Peng C."/>
            <person name="Meng J."/>
            <person name="Yang L."/>
            <person name="Liu J."/>
            <person name="Wen B."/>
            <person name="Zhang N."/>
            <person name="Huang Z."/>
            <person name="Zhu Q."/>
            <person name="Feng Y."/>
            <person name="Mount A."/>
            <person name="Hedgecock D."/>
            <person name="Xu Z."/>
            <person name="Liu Y."/>
            <person name="Domazet-Loso T."/>
            <person name="Du Y."/>
            <person name="Sun X."/>
            <person name="Zhang S."/>
            <person name="Liu B."/>
            <person name="Cheng P."/>
            <person name="Jiang X."/>
            <person name="Li J."/>
            <person name="Fan D."/>
            <person name="Wang W."/>
            <person name="Fu W."/>
            <person name="Wang T."/>
            <person name="Wang B."/>
            <person name="Zhang J."/>
            <person name="Peng Z."/>
            <person name="Li Y."/>
            <person name="Li N."/>
            <person name="Wang J."/>
            <person name="Chen M."/>
            <person name="He Y."/>
            <person name="Tan F."/>
            <person name="Song X."/>
            <person name="Zheng Q."/>
            <person name="Huang R."/>
            <person name="Yang H."/>
            <person name="Du X."/>
            <person name="Chen L."/>
            <person name="Yang M."/>
            <person name="Gaffney P.M."/>
            <person name="Wang S."/>
            <person name="Luo L."/>
            <person name="She Z."/>
            <person name="Ming Y."/>
            <person name="Huang W."/>
            <person name="Zhang S."/>
            <person name="Huang B."/>
            <person name="Zhang Y."/>
            <person name="Qu T."/>
            <person name="Ni P."/>
            <person name="Miao G."/>
            <person name="Wang J."/>
            <person name="Wang Q."/>
            <person name="Steinberg C.E."/>
            <person name="Wang H."/>
            <person name="Li N."/>
            <person name="Qian L."/>
            <person name="Zhang G."/>
            <person name="Li Y."/>
            <person name="Yang H."/>
            <person name="Liu X."/>
            <person name="Wang J."/>
            <person name="Yin Y."/>
            <person name="Wang J."/>
        </authorList>
    </citation>
    <scope>NUCLEOTIDE SEQUENCE [LARGE SCALE GENOMIC DNA]</scope>
    <source>
        <strain evidence="1">05x7-T-G4-1.051#20</strain>
    </source>
</reference>
<dbReference type="HOGENOM" id="CLU_2724696_0_0_1"/>
<protein>
    <submittedName>
        <fullName evidence="1">Uncharacterized protein</fullName>
    </submittedName>
</protein>
<name>K1QPR9_MAGGI</name>
<gene>
    <name evidence="1" type="ORF">CGI_10023989</name>
</gene>
<organism evidence="1">
    <name type="scientific">Magallana gigas</name>
    <name type="common">Pacific oyster</name>
    <name type="synonym">Crassostrea gigas</name>
    <dbReference type="NCBI Taxonomy" id="29159"/>
    <lineage>
        <taxon>Eukaryota</taxon>
        <taxon>Metazoa</taxon>
        <taxon>Spiralia</taxon>
        <taxon>Lophotrochozoa</taxon>
        <taxon>Mollusca</taxon>
        <taxon>Bivalvia</taxon>
        <taxon>Autobranchia</taxon>
        <taxon>Pteriomorphia</taxon>
        <taxon>Ostreida</taxon>
        <taxon>Ostreoidea</taxon>
        <taxon>Ostreidae</taxon>
        <taxon>Magallana</taxon>
    </lineage>
</organism>
<sequence>MAPASSSSPGHIGHRAPINHDRQGRHTAISSMKLYTHVHMFGEIRIKAEDGLRSRMADHGSLGICHEARTVQ</sequence>
<accession>K1QPR9</accession>